<dbReference type="AlphaFoldDB" id="A0ABD5WFK9"/>
<evidence type="ECO:0000313" key="1">
    <source>
        <dbReference type="EMBL" id="MFC7079372.1"/>
    </source>
</evidence>
<keyword evidence="2" id="KW-1185">Reference proteome</keyword>
<dbReference type="Proteomes" id="UP001596407">
    <property type="component" value="Unassembled WGS sequence"/>
</dbReference>
<accession>A0ABD5WFK9</accession>
<organism evidence="1 2">
    <name type="scientific">Halorussus caseinilyticus</name>
    <dbReference type="NCBI Taxonomy" id="3034025"/>
    <lineage>
        <taxon>Archaea</taxon>
        <taxon>Methanobacteriati</taxon>
        <taxon>Methanobacteriota</taxon>
        <taxon>Stenosarchaea group</taxon>
        <taxon>Halobacteria</taxon>
        <taxon>Halobacteriales</taxon>
        <taxon>Haladaptataceae</taxon>
        <taxon>Halorussus</taxon>
    </lineage>
</organism>
<gene>
    <name evidence="1" type="ORF">ACFQJ6_03630</name>
</gene>
<proteinExistence type="predicted"/>
<sequence length="83" mass="9598">MIDFELEDEWDGWSGIAIPDDMSVQLRTVNTTHEMHISLLKLLELYGYSVHQKPCQLTVGTGSSIEIVDENEYVWVKKYPLKI</sequence>
<name>A0ABD5WFK9_9EURY</name>
<dbReference type="EMBL" id="JBHSZH010000003">
    <property type="protein sequence ID" value="MFC7079372.1"/>
    <property type="molecule type" value="Genomic_DNA"/>
</dbReference>
<dbReference type="RefSeq" id="WP_382208860.1">
    <property type="nucleotide sequence ID" value="NZ_JBHSZH010000003.1"/>
</dbReference>
<evidence type="ECO:0000313" key="2">
    <source>
        <dbReference type="Proteomes" id="UP001596407"/>
    </source>
</evidence>
<reference evidence="1 2" key="1">
    <citation type="journal article" date="2019" name="Int. J. Syst. Evol. Microbiol.">
        <title>The Global Catalogue of Microorganisms (GCM) 10K type strain sequencing project: providing services to taxonomists for standard genome sequencing and annotation.</title>
        <authorList>
            <consortium name="The Broad Institute Genomics Platform"/>
            <consortium name="The Broad Institute Genome Sequencing Center for Infectious Disease"/>
            <person name="Wu L."/>
            <person name="Ma J."/>
        </authorList>
    </citation>
    <scope>NUCLEOTIDE SEQUENCE [LARGE SCALE GENOMIC DNA]</scope>
    <source>
        <strain evidence="1 2">DT72</strain>
    </source>
</reference>
<comment type="caution">
    <text evidence="1">The sequence shown here is derived from an EMBL/GenBank/DDBJ whole genome shotgun (WGS) entry which is preliminary data.</text>
</comment>
<protein>
    <submittedName>
        <fullName evidence="1">Uncharacterized protein</fullName>
    </submittedName>
</protein>